<evidence type="ECO:0000256" key="4">
    <source>
        <dbReference type="ARBA" id="ARBA00022989"/>
    </source>
</evidence>
<protein>
    <recommendedName>
        <fullName evidence="12">ABC3 transporter permease protein domain-containing protein</fullName>
    </recommendedName>
</protein>
<dbReference type="Proteomes" id="UP000001106">
    <property type="component" value="Chromosome"/>
</dbReference>
<dbReference type="InterPro" id="IPR003838">
    <property type="entry name" value="ABC3_permease_C"/>
</dbReference>
<evidence type="ECO:0008006" key="12">
    <source>
        <dbReference type="Google" id="ProtNLM"/>
    </source>
</evidence>
<evidence type="ECO:0000256" key="7">
    <source>
        <dbReference type="SAM" id="Phobius"/>
    </source>
</evidence>
<feature type="transmembrane region" description="Helical" evidence="7">
    <location>
        <begin position="238"/>
        <end position="265"/>
    </location>
</feature>
<dbReference type="GO" id="GO:0022857">
    <property type="term" value="F:transmembrane transporter activity"/>
    <property type="evidence" value="ECO:0007669"/>
    <property type="project" value="TreeGrafter"/>
</dbReference>
<organism evidence="10 11">
    <name type="scientific">Methanococcus aeolicus (strain ATCC BAA-1280 / DSM 17508 / OCM 812 / Nankai-3)</name>
    <dbReference type="NCBI Taxonomy" id="419665"/>
    <lineage>
        <taxon>Archaea</taxon>
        <taxon>Methanobacteriati</taxon>
        <taxon>Methanobacteriota</taxon>
        <taxon>Methanomada group</taxon>
        <taxon>Methanococci</taxon>
        <taxon>Methanococcales</taxon>
        <taxon>Methanococcaceae</taxon>
        <taxon>Methanococcus</taxon>
    </lineage>
</organism>
<dbReference type="EMBL" id="CP000743">
    <property type="protein sequence ID" value="ABR56105.1"/>
    <property type="molecule type" value="Genomic_DNA"/>
</dbReference>
<dbReference type="InterPro" id="IPR025857">
    <property type="entry name" value="MacB_PCD"/>
</dbReference>
<dbReference type="GeneID" id="5326538"/>
<dbReference type="eggNOG" id="arCOG02312">
    <property type="taxonomic scope" value="Archaea"/>
</dbReference>
<evidence type="ECO:0000256" key="3">
    <source>
        <dbReference type="ARBA" id="ARBA00022692"/>
    </source>
</evidence>
<name>A6UUD3_META3</name>
<accession>A6UUD3</accession>
<dbReference type="Pfam" id="PF12704">
    <property type="entry name" value="MacB_PCD"/>
    <property type="match status" value="1"/>
</dbReference>
<feature type="transmembrane region" description="Helical" evidence="7">
    <location>
        <begin position="286"/>
        <end position="317"/>
    </location>
</feature>
<comment type="similarity">
    <text evidence="6">Belongs to the ABC-4 integral membrane protein family.</text>
</comment>
<dbReference type="RefSeq" id="WP_011973237.1">
    <property type="nucleotide sequence ID" value="NC_009635.1"/>
</dbReference>
<evidence type="ECO:0000256" key="2">
    <source>
        <dbReference type="ARBA" id="ARBA00022475"/>
    </source>
</evidence>
<reference evidence="10" key="1">
    <citation type="submission" date="2007-06" db="EMBL/GenBank/DDBJ databases">
        <title>Complete sequence of Methanococcus aeolicus Nankai-3.</title>
        <authorList>
            <consortium name="US DOE Joint Genome Institute"/>
            <person name="Copeland A."/>
            <person name="Lucas S."/>
            <person name="Lapidus A."/>
            <person name="Barry K."/>
            <person name="Glavina del Rio T."/>
            <person name="Dalin E."/>
            <person name="Tice H."/>
            <person name="Pitluck S."/>
            <person name="Chain P."/>
            <person name="Malfatti S."/>
            <person name="Shin M."/>
            <person name="Vergez L."/>
            <person name="Schmutz J."/>
            <person name="Larimer F."/>
            <person name="Land M."/>
            <person name="Hauser L."/>
            <person name="Kyrpides N."/>
            <person name="Lykidis A."/>
            <person name="Sieprawska-Lupa M."/>
            <person name="Whitman W.B."/>
            <person name="Richardson P."/>
        </authorList>
    </citation>
    <scope>NUCLEOTIDE SEQUENCE [LARGE SCALE GENOMIC DNA]</scope>
    <source>
        <strain evidence="10">Nankai-3</strain>
    </source>
</reference>
<dbReference type="HOGENOM" id="CLU_000604_8_0_2"/>
<sequence>MYFEMAKRNLKRHKLRSFLALLGILIGVMAISSLGILGGGLKQGISKNFEGVANFVVVFPNSGEGYLHFTKKDITKLKKLDCVVIPICTKNDIIYIKGKNKKTYASIYGIKKEDIKYLNLGVDNKLSDTTVYADSMFSDFNEVNKNDAVAINNISYRIKGIYNSSFFILSQNSIILSQKTYNRFYGSNYSMVVLYVKNKDNINNIKNETELIMNKKEKKVIILSMDTILKSVNDAMNMLSMFLMGMGGISLLVAGIGIGNVMLMSTIERTKEIGVMKSIGAPKKSIMIIFLYESLILGIIGSFIGAFLSLGIGYLIVCYLLKASLTVDCLVYVILGVLFGIATSLISALYPAYKASKLDPIKALRNE</sequence>
<dbReference type="GO" id="GO:0005886">
    <property type="term" value="C:plasma membrane"/>
    <property type="evidence" value="ECO:0007669"/>
    <property type="project" value="UniProtKB-SubCell"/>
</dbReference>
<dbReference type="AlphaFoldDB" id="A6UUD3"/>
<evidence type="ECO:0000259" key="9">
    <source>
        <dbReference type="Pfam" id="PF12704"/>
    </source>
</evidence>
<keyword evidence="2" id="KW-1003">Cell membrane</keyword>
<evidence type="ECO:0000313" key="11">
    <source>
        <dbReference type="Proteomes" id="UP000001106"/>
    </source>
</evidence>
<feature type="transmembrane region" description="Helical" evidence="7">
    <location>
        <begin position="329"/>
        <end position="353"/>
    </location>
</feature>
<dbReference type="Pfam" id="PF02687">
    <property type="entry name" value="FtsX"/>
    <property type="match status" value="1"/>
</dbReference>
<keyword evidence="4 7" id="KW-1133">Transmembrane helix</keyword>
<dbReference type="OrthoDB" id="11469at2157"/>
<dbReference type="PANTHER" id="PTHR30572:SF4">
    <property type="entry name" value="ABC TRANSPORTER PERMEASE YTRF"/>
    <property type="match status" value="1"/>
</dbReference>
<dbReference type="PANTHER" id="PTHR30572">
    <property type="entry name" value="MEMBRANE COMPONENT OF TRANSPORTER-RELATED"/>
    <property type="match status" value="1"/>
</dbReference>
<evidence type="ECO:0000259" key="8">
    <source>
        <dbReference type="Pfam" id="PF02687"/>
    </source>
</evidence>
<dbReference type="STRING" id="419665.Maeo_0519"/>
<dbReference type="KEGG" id="mae:Maeo_0519"/>
<evidence type="ECO:0000256" key="6">
    <source>
        <dbReference type="ARBA" id="ARBA00038076"/>
    </source>
</evidence>
<proteinExistence type="inferred from homology"/>
<evidence type="ECO:0000313" key="10">
    <source>
        <dbReference type="EMBL" id="ABR56105.1"/>
    </source>
</evidence>
<dbReference type="InterPro" id="IPR050250">
    <property type="entry name" value="Macrolide_Exporter_MacB"/>
</dbReference>
<keyword evidence="5 7" id="KW-0472">Membrane</keyword>
<gene>
    <name evidence="10" type="ordered locus">Maeo_0519</name>
</gene>
<keyword evidence="3 7" id="KW-0812">Transmembrane</keyword>
<comment type="subcellular location">
    <subcellularLocation>
        <location evidence="1">Cell membrane</location>
        <topology evidence="1">Multi-pass membrane protein</topology>
    </subcellularLocation>
</comment>
<evidence type="ECO:0000256" key="1">
    <source>
        <dbReference type="ARBA" id="ARBA00004651"/>
    </source>
</evidence>
<feature type="domain" description="MacB-like periplasmic core" evidence="9">
    <location>
        <begin position="17"/>
        <end position="209"/>
    </location>
</feature>
<evidence type="ECO:0000256" key="5">
    <source>
        <dbReference type="ARBA" id="ARBA00023136"/>
    </source>
</evidence>
<feature type="domain" description="ABC3 transporter permease C-terminal" evidence="8">
    <location>
        <begin position="246"/>
        <end position="360"/>
    </location>
</feature>
<keyword evidence="11" id="KW-1185">Reference proteome</keyword>